<sequence>MPPHYSVTPASAKPGDTVTVSAPDATCNPRYGANAKVAVTVTDSAGAVVLEELAPMNDAGGFRFEFDVPAASAAGAAVVTAMPHGVDWCDDTGRNNRLARSGDFDRASCAMPMQMLTITK</sequence>
<keyword evidence="2" id="KW-1185">Reference proteome</keyword>
<organism evidence="1 2">
    <name type="scientific">Arthrobacter cavernae</name>
    <dbReference type="NCBI Taxonomy" id="2817681"/>
    <lineage>
        <taxon>Bacteria</taxon>
        <taxon>Bacillati</taxon>
        <taxon>Actinomycetota</taxon>
        <taxon>Actinomycetes</taxon>
        <taxon>Micrococcales</taxon>
        <taxon>Micrococcaceae</taxon>
        <taxon>Arthrobacter</taxon>
    </lineage>
</organism>
<dbReference type="Proteomes" id="UP000664164">
    <property type="component" value="Unassembled WGS sequence"/>
</dbReference>
<gene>
    <name evidence="1" type="ORF">J1902_07795</name>
</gene>
<proteinExistence type="predicted"/>
<evidence type="ECO:0000313" key="2">
    <source>
        <dbReference type="Proteomes" id="UP000664164"/>
    </source>
</evidence>
<dbReference type="EMBL" id="JAFNLL010000014">
    <property type="protein sequence ID" value="MBO1267878.1"/>
    <property type="molecule type" value="Genomic_DNA"/>
</dbReference>
<evidence type="ECO:0000313" key="1">
    <source>
        <dbReference type="EMBL" id="MBO1267878.1"/>
    </source>
</evidence>
<dbReference type="AlphaFoldDB" id="A0A939HIE6"/>
<name>A0A939HIE6_9MICC</name>
<reference evidence="1" key="1">
    <citation type="submission" date="2021-03" db="EMBL/GenBank/DDBJ databases">
        <title>A new species, PO-11, isolated from a karst cave deposit.</title>
        <authorList>
            <person name="Zhaoxiaoyong W."/>
        </authorList>
    </citation>
    <scope>NUCLEOTIDE SEQUENCE</scope>
    <source>
        <strain evidence="1">PO-11</strain>
    </source>
</reference>
<protein>
    <submittedName>
        <fullName evidence="1">Uncharacterized protein</fullName>
    </submittedName>
</protein>
<comment type="caution">
    <text evidence="1">The sequence shown here is derived from an EMBL/GenBank/DDBJ whole genome shotgun (WGS) entry which is preliminary data.</text>
</comment>
<accession>A0A939HIE6</accession>